<comment type="caution">
    <text evidence="3">The sequence shown here is derived from an EMBL/GenBank/DDBJ whole genome shotgun (WGS) entry which is preliminary data.</text>
</comment>
<feature type="signal peptide" evidence="2">
    <location>
        <begin position="1"/>
        <end position="32"/>
    </location>
</feature>
<accession>A0AA39U6U0</accession>
<evidence type="ECO:0000313" key="4">
    <source>
        <dbReference type="Proteomes" id="UP001174934"/>
    </source>
</evidence>
<evidence type="ECO:0000256" key="2">
    <source>
        <dbReference type="SAM" id="SignalP"/>
    </source>
</evidence>
<keyword evidence="2" id="KW-0732">Signal</keyword>
<reference evidence="3" key="1">
    <citation type="submission" date="2023-06" db="EMBL/GenBank/DDBJ databases">
        <title>Genome-scale phylogeny and comparative genomics of the fungal order Sordariales.</title>
        <authorList>
            <consortium name="Lawrence Berkeley National Laboratory"/>
            <person name="Hensen N."/>
            <person name="Bonometti L."/>
            <person name="Westerberg I."/>
            <person name="Brannstrom I.O."/>
            <person name="Guillou S."/>
            <person name="Cros-Aarteil S."/>
            <person name="Calhoun S."/>
            <person name="Haridas S."/>
            <person name="Kuo A."/>
            <person name="Mondo S."/>
            <person name="Pangilinan J."/>
            <person name="Riley R."/>
            <person name="LaButti K."/>
            <person name="Andreopoulos B."/>
            <person name="Lipzen A."/>
            <person name="Chen C."/>
            <person name="Yanf M."/>
            <person name="Daum C."/>
            <person name="Ng V."/>
            <person name="Clum A."/>
            <person name="Steindorff A."/>
            <person name="Ohm R."/>
            <person name="Martin F."/>
            <person name="Silar P."/>
            <person name="Natvig D."/>
            <person name="Lalanne C."/>
            <person name="Gautier V."/>
            <person name="Ament-velasquez S.L."/>
            <person name="Kruys A."/>
            <person name="Hutchinson M.I."/>
            <person name="Powell A.J."/>
            <person name="Barry K."/>
            <person name="Miller A.N."/>
            <person name="Grigoriev I.V."/>
            <person name="Debuchy R."/>
            <person name="Gladieux P."/>
            <person name="Thoren M.H."/>
            <person name="Johannesson H."/>
        </authorList>
    </citation>
    <scope>NUCLEOTIDE SEQUENCE</scope>
    <source>
        <strain evidence="3">SMH3391-2</strain>
    </source>
</reference>
<dbReference type="AlphaFoldDB" id="A0AA39U6U0"/>
<organism evidence="3 4">
    <name type="scientific">Bombardia bombarda</name>
    <dbReference type="NCBI Taxonomy" id="252184"/>
    <lineage>
        <taxon>Eukaryota</taxon>
        <taxon>Fungi</taxon>
        <taxon>Dikarya</taxon>
        <taxon>Ascomycota</taxon>
        <taxon>Pezizomycotina</taxon>
        <taxon>Sordariomycetes</taxon>
        <taxon>Sordariomycetidae</taxon>
        <taxon>Sordariales</taxon>
        <taxon>Lasiosphaeriaceae</taxon>
        <taxon>Bombardia</taxon>
    </lineage>
</organism>
<protein>
    <submittedName>
        <fullName evidence="3">Uncharacterized protein</fullName>
    </submittedName>
</protein>
<feature type="region of interest" description="Disordered" evidence="1">
    <location>
        <begin position="121"/>
        <end position="143"/>
    </location>
</feature>
<feature type="chain" id="PRO_5041207017" evidence="2">
    <location>
        <begin position="33"/>
        <end position="202"/>
    </location>
</feature>
<name>A0AA39U6U0_9PEZI</name>
<gene>
    <name evidence="3" type="ORF">B0T17DRAFT_542766</name>
</gene>
<evidence type="ECO:0000256" key="1">
    <source>
        <dbReference type="SAM" id="MobiDB-lite"/>
    </source>
</evidence>
<dbReference type="Proteomes" id="UP001174934">
    <property type="component" value="Unassembled WGS sequence"/>
</dbReference>
<sequence>MSNSWTHTHILIIPRLGLLLLVLALSPADNHGLSTRCRRPFEGIGILHCLSQSQPSRSIQRFDDYHFDEMLCVVMSEQEAHLSRIRQGSRACPRARGTVKFLDDILADVGDFMHGVMRRNEQKIQPGRRPGPHRRAAPPSSSASLPFWCRTCRGSACTATSSAWERMTSLEGDTGARTCRTLEPTTIMTYLFRLTHRAELEL</sequence>
<proteinExistence type="predicted"/>
<evidence type="ECO:0000313" key="3">
    <source>
        <dbReference type="EMBL" id="KAK0613085.1"/>
    </source>
</evidence>
<keyword evidence="4" id="KW-1185">Reference proteome</keyword>
<dbReference type="EMBL" id="JAULSR010000008">
    <property type="protein sequence ID" value="KAK0613085.1"/>
    <property type="molecule type" value="Genomic_DNA"/>
</dbReference>